<evidence type="ECO:0000313" key="2">
    <source>
        <dbReference type="EMBL" id="GMA31785.1"/>
    </source>
</evidence>
<sequence length="174" mass="17821">MAGRRRPRAGRERGSRRRGGRRPLPAGRVDTSALRLTSVPDAGSLVRGLDAAAYAWEVLAARSDDEAFRTDGNARAGELRRTSALLAARTSGGDPREAAYDVGALLDADPVASAAAIEVDVATLWIAADLPAPARAVGLDAALEALLRARALAGVGPLDAPAAVLPGLPVDDGS</sequence>
<protein>
    <submittedName>
        <fullName evidence="2">Uncharacterized protein</fullName>
    </submittedName>
</protein>
<reference evidence="2" key="1">
    <citation type="journal article" date="2014" name="Int. J. Syst. Evol. Microbiol.">
        <title>Complete genome sequence of Corynebacterium casei LMG S-19264T (=DSM 44701T), isolated from a smear-ripened cheese.</title>
        <authorList>
            <consortium name="US DOE Joint Genome Institute (JGI-PGF)"/>
            <person name="Walter F."/>
            <person name="Albersmeier A."/>
            <person name="Kalinowski J."/>
            <person name="Ruckert C."/>
        </authorList>
    </citation>
    <scope>NUCLEOTIDE SEQUENCE</scope>
    <source>
        <strain evidence="2">NBRC 112290</strain>
    </source>
</reference>
<feature type="region of interest" description="Disordered" evidence="1">
    <location>
        <begin position="1"/>
        <end position="29"/>
    </location>
</feature>
<keyword evidence="3" id="KW-1185">Reference proteome</keyword>
<feature type="compositionally biased region" description="Basic residues" evidence="1">
    <location>
        <begin position="1"/>
        <end position="21"/>
    </location>
</feature>
<evidence type="ECO:0000313" key="3">
    <source>
        <dbReference type="Proteomes" id="UP001157161"/>
    </source>
</evidence>
<proteinExistence type="predicted"/>
<gene>
    <name evidence="2" type="ORF">GCM10025875_17770</name>
</gene>
<comment type="caution">
    <text evidence="2">The sequence shown here is derived from an EMBL/GenBank/DDBJ whole genome shotgun (WGS) entry which is preliminary data.</text>
</comment>
<accession>A0AA37XF10</accession>
<name>A0AA37XF10_9MICO</name>
<dbReference type="EMBL" id="BSUM01000001">
    <property type="protein sequence ID" value="GMA31785.1"/>
    <property type="molecule type" value="Genomic_DNA"/>
</dbReference>
<dbReference type="RefSeq" id="WP_284250548.1">
    <property type="nucleotide sequence ID" value="NZ_BSUM01000001.1"/>
</dbReference>
<dbReference type="AlphaFoldDB" id="A0AA37XF10"/>
<reference evidence="2" key="2">
    <citation type="submission" date="2023-02" db="EMBL/GenBank/DDBJ databases">
        <authorList>
            <person name="Sun Q."/>
            <person name="Mori K."/>
        </authorList>
    </citation>
    <scope>NUCLEOTIDE SEQUENCE</scope>
    <source>
        <strain evidence="2">NBRC 112290</strain>
    </source>
</reference>
<evidence type="ECO:0000256" key="1">
    <source>
        <dbReference type="SAM" id="MobiDB-lite"/>
    </source>
</evidence>
<organism evidence="2 3">
    <name type="scientific">Litorihabitans aurantiacus</name>
    <dbReference type="NCBI Taxonomy" id="1930061"/>
    <lineage>
        <taxon>Bacteria</taxon>
        <taxon>Bacillati</taxon>
        <taxon>Actinomycetota</taxon>
        <taxon>Actinomycetes</taxon>
        <taxon>Micrococcales</taxon>
        <taxon>Beutenbergiaceae</taxon>
        <taxon>Litorihabitans</taxon>
    </lineage>
</organism>
<dbReference type="Proteomes" id="UP001157161">
    <property type="component" value="Unassembled WGS sequence"/>
</dbReference>